<name>A0A095VSC3_9GAMM</name>
<gene>
    <name evidence="7" type="ORF">HRUBRA_01493</name>
</gene>
<feature type="transmembrane region" description="Helical" evidence="5">
    <location>
        <begin position="381"/>
        <end position="401"/>
    </location>
</feature>
<protein>
    <recommendedName>
        <fullName evidence="6">O-antigen ligase-related domain-containing protein</fullName>
    </recommendedName>
</protein>
<dbReference type="InterPro" id="IPR007016">
    <property type="entry name" value="O-antigen_ligase-rel_domated"/>
</dbReference>
<dbReference type="STRING" id="1265313.HRUBRA_01493"/>
<dbReference type="AlphaFoldDB" id="A0A095VSC3"/>
<reference evidence="7 8" key="1">
    <citation type="journal article" date="2014" name="Genome Announc.">
        <title>Genome Sequence of Gammaproteobacterial Pseudohaliea rubra Type Strain DSM 19751, Isolated from Coastal Seawater of the Mediterranean Sea.</title>
        <authorList>
            <person name="Spring S."/>
            <person name="Fiebig A."/>
            <person name="Riedel T."/>
            <person name="Goker M."/>
            <person name="Klenk H.P."/>
        </authorList>
    </citation>
    <scope>NUCLEOTIDE SEQUENCE [LARGE SCALE GENOMIC DNA]</scope>
    <source>
        <strain evidence="7 8">DSM 19751</strain>
    </source>
</reference>
<dbReference type="eggNOG" id="COG3307">
    <property type="taxonomic scope" value="Bacteria"/>
</dbReference>
<comment type="caution">
    <text evidence="7">The sequence shown here is derived from an EMBL/GenBank/DDBJ whole genome shotgun (WGS) entry which is preliminary data.</text>
</comment>
<dbReference type="Pfam" id="PF04932">
    <property type="entry name" value="Wzy_C"/>
    <property type="match status" value="1"/>
</dbReference>
<comment type="subcellular location">
    <subcellularLocation>
        <location evidence="1">Membrane</location>
        <topology evidence="1">Multi-pass membrane protein</topology>
    </subcellularLocation>
</comment>
<accession>A0A095VSC3</accession>
<evidence type="ECO:0000256" key="4">
    <source>
        <dbReference type="ARBA" id="ARBA00023136"/>
    </source>
</evidence>
<feature type="transmembrane region" description="Helical" evidence="5">
    <location>
        <begin position="90"/>
        <end position="107"/>
    </location>
</feature>
<keyword evidence="8" id="KW-1185">Reference proteome</keyword>
<evidence type="ECO:0000256" key="2">
    <source>
        <dbReference type="ARBA" id="ARBA00022692"/>
    </source>
</evidence>
<dbReference type="EMBL" id="AUVB01000042">
    <property type="protein sequence ID" value="KGE03988.1"/>
    <property type="molecule type" value="Genomic_DNA"/>
</dbReference>
<evidence type="ECO:0000313" key="8">
    <source>
        <dbReference type="Proteomes" id="UP000029640"/>
    </source>
</evidence>
<feature type="transmembrane region" description="Helical" evidence="5">
    <location>
        <begin position="346"/>
        <end position="369"/>
    </location>
</feature>
<dbReference type="Proteomes" id="UP000029640">
    <property type="component" value="Unassembled WGS sequence"/>
</dbReference>
<feature type="transmembrane region" description="Helical" evidence="5">
    <location>
        <begin position="239"/>
        <end position="260"/>
    </location>
</feature>
<dbReference type="GO" id="GO:0016020">
    <property type="term" value="C:membrane"/>
    <property type="evidence" value="ECO:0007669"/>
    <property type="project" value="UniProtKB-SubCell"/>
</dbReference>
<feature type="transmembrane region" description="Helical" evidence="5">
    <location>
        <begin position="57"/>
        <end position="78"/>
    </location>
</feature>
<keyword evidence="4 5" id="KW-0472">Membrane</keyword>
<organism evidence="7 8">
    <name type="scientific">Pseudohaliea rubra DSM 19751</name>
    <dbReference type="NCBI Taxonomy" id="1265313"/>
    <lineage>
        <taxon>Bacteria</taxon>
        <taxon>Pseudomonadati</taxon>
        <taxon>Pseudomonadota</taxon>
        <taxon>Gammaproteobacteria</taxon>
        <taxon>Cellvibrionales</taxon>
        <taxon>Halieaceae</taxon>
        <taxon>Pseudohaliea</taxon>
    </lineage>
</organism>
<feature type="transmembrane region" description="Helical" evidence="5">
    <location>
        <begin position="154"/>
        <end position="172"/>
    </location>
</feature>
<feature type="transmembrane region" description="Helical" evidence="5">
    <location>
        <begin position="114"/>
        <end position="134"/>
    </location>
</feature>
<evidence type="ECO:0000313" key="7">
    <source>
        <dbReference type="EMBL" id="KGE03988.1"/>
    </source>
</evidence>
<dbReference type="InterPro" id="IPR051533">
    <property type="entry name" value="WaaL-like"/>
</dbReference>
<feature type="transmembrane region" description="Helical" evidence="5">
    <location>
        <begin position="17"/>
        <end position="45"/>
    </location>
</feature>
<feature type="transmembrane region" description="Helical" evidence="5">
    <location>
        <begin position="407"/>
        <end position="424"/>
    </location>
</feature>
<evidence type="ECO:0000259" key="6">
    <source>
        <dbReference type="Pfam" id="PF04932"/>
    </source>
</evidence>
<feature type="domain" description="O-antigen ligase-related" evidence="6">
    <location>
        <begin position="197"/>
        <end position="357"/>
    </location>
</feature>
<dbReference type="PANTHER" id="PTHR37422:SF13">
    <property type="entry name" value="LIPOPOLYSACCHARIDE BIOSYNTHESIS PROTEIN PA4999-RELATED"/>
    <property type="match status" value="1"/>
</dbReference>
<dbReference type="RefSeq" id="WP_035514908.1">
    <property type="nucleotide sequence ID" value="NZ_KN234751.1"/>
</dbReference>
<keyword evidence="2 5" id="KW-0812">Transmembrane</keyword>
<keyword evidence="3 5" id="KW-1133">Transmembrane helix</keyword>
<evidence type="ECO:0000256" key="5">
    <source>
        <dbReference type="SAM" id="Phobius"/>
    </source>
</evidence>
<evidence type="ECO:0000256" key="1">
    <source>
        <dbReference type="ARBA" id="ARBA00004141"/>
    </source>
</evidence>
<feature type="transmembrane region" description="Helical" evidence="5">
    <location>
        <begin position="184"/>
        <end position="203"/>
    </location>
</feature>
<dbReference type="HOGENOM" id="CLU_048390_0_0_6"/>
<feature type="transmembrane region" description="Helical" evidence="5">
    <location>
        <begin position="209"/>
        <end position="227"/>
    </location>
</feature>
<dbReference type="OrthoDB" id="8667028at2"/>
<proteinExistence type="predicted"/>
<dbReference type="PANTHER" id="PTHR37422">
    <property type="entry name" value="TEICHURONIC ACID BIOSYNTHESIS PROTEIN TUAE"/>
    <property type="match status" value="1"/>
</dbReference>
<sequence length="427" mass="46787">MSTVIAEQRDAMGTAGLYLFAFSAWSLRPLAVVGCLLMLWALWADRAACWPRLRRDPLTWVLLAIAGYAVVYAPVAALGGPDAWEQQVKHAARVAYYAGVIPVAWYLRGDEGRILRTWLIASAGFLLTRLFFIGELDNLDGPWWEARLGLGLEPISFAYYAGTVLLALLVFAGRCLRFLNGRRLVLAIAALVVLATLLFEGVVLSQTRAAWLALLPLLLLVGAVGIARALRTRDVRALVALKAAVVLAAGVLLLALPMIGERLAMEQHTLAALQAGDFDRIATGDARGHPNSIGTRVVMLREGLARWREAPLFGHGPAAAKLTLRDSDVFLLSRFNDYHNVQLDILVRYGAVGLGLFTAALLLTLGGFYRGWRTGALSGDTMLFLGCVMALLLASTLTNVRLLNWDFRYWVFLVAGPMASYRYYCRP</sequence>
<evidence type="ECO:0000256" key="3">
    <source>
        <dbReference type="ARBA" id="ARBA00022989"/>
    </source>
</evidence>